<reference evidence="2 3" key="1">
    <citation type="submission" date="2015-09" db="EMBL/GenBank/DDBJ databases">
        <title>Draft genome sequence of Acidiplasma aeolicum DSM 18409.</title>
        <authorList>
            <person name="Hemp J."/>
        </authorList>
    </citation>
    <scope>NUCLEOTIDE SEQUENCE [LARGE SCALE GENOMIC DNA]</scope>
    <source>
        <strain evidence="2 3">V</strain>
    </source>
</reference>
<gene>
    <name evidence="2" type="ORF">SE19_01290</name>
</gene>
<dbReference type="AlphaFoldDB" id="A0A0P9H039"/>
<protein>
    <recommendedName>
        <fullName evidence="4">MFS transporter</fullName>
    </recommendedName>
</protein>
<dbReference type="InterPro" id="IPR036259">
    <property type="entry name" value="MFS_trans_sf"/>
</dbReference>
<evidence type="ECO:0008006" key="4">
    <source>
        <dbReference type="Google" id="ProtNLM"/>
    </source>
</evidence>
<accession>A0A0P9H039</accession>
<dbReference type="RefSeq" id="WP_236689042.1">
    <property type="nucleotide sequence ID" value="NZ_LJCQ01000080.1"/>
</dbReference>
<proteinExistence type="predicted"/>
<feature type="transmembrane region" description="Helical" evidence="1">
    <location>
        <begin position="33"/>
        <end position="60"/>
    </location>
</feature>
<dbReference type="EMBL" id="LJCQ01000080">
    <property type="protein sequence ID" value="KPV47382.1"/>
    <property type="molecule type" value="Genomic_DNA"/>
</dbReference>
<keyword evidence="1" id="KW-0472">Membrane</keyword>
<evidence type="ECO:0000313" key="3">
    <source>
        <dbReference type="Proteomes" id="UP000050515"/>
    </source>
</evidence>
<sequence>NIFLCVSAYKWCMVWRRLYILGRKLSYPTRVRGTLMGFLTGWFNFSTFAGSLIYTLLVIFFSTDPILIWIIMAIGLSAGQLFALTLRKIKSGEVLEDISY</sequence>
<dbReference type="SUPFAM" id="SSF103473">
    <property type="entry name" value="MFS general substrate transporter"/>
    <property type="match status" value="1"/>
</dbReference>
<dbReference type="Proteomes" id="UP000050515">
    <property type="component" value="Unassembled WGS sequence"/>
</dbReference>
<feature type="non-terminal residue" evidence="2">
    <location>
        <position position="1"/>
    </location>
</feature>
<comment type="caution">
    <text evidence="2">The sequence shown here is derived from an EMBL/GenBank/DDBJ whole genome shotgun (WGS) entry which is preliminary data.</text>
</comment>
<feature type="transmembrane region" description="Helical" evidence="1">
    <location>
        <begin position="66"/>
        <end position="86"/>
    </location>
</feature>
<keyword evidence="1" id="KW-1133">Transmembrane helix</keyword>
<dbReference type="PATRIC" id="fig|507754.4.peg.1167"/>
<name>A0A0P9H039_9ARCH</name>
<evidence type="ECO:0000256" key="1">
    <source>
        <dbReference type="SAM" id="Phobius"/>
    </source>
</evidence>
<evidence type="ECO:0000313" key="2">
    <source>
        <dbReference type="EMBL" id="KPV47382.1"/>
    </source>
</evidence>
<organism evidence="2 3">
    <name type="scientific">Acidiplasma aeolicum</name>
    <dbReference type="NCBI Taxonomy" id="507754"/>
    <lineage>
        <taxon>Archaea</taxon>
        <taxon>Methanobacteriati</taxon>
        <taxon>Thermoplasmatota</taxon>
        <taxon>Thermoplasmata</taxon>
        <taxon>Thermoplasmatales</taxon>
        <taxon>Ferroplasmaceae</taxon>
        <taxon>Acidiplasma</taxon>
    </lineage>
</organism>
<keyword evidence="1" id="KW-0812">Transmembrane</keyword>